<feature type="domain" description="Tip attachment protein J" evidence="2">
    <location>
        <begin position="778"/>
        <end position="939"/>
    </location>
</feature>
<name>A0A1G5C2M9_9HYPH</name>
<dbReference type="CDD" id="cd19607">
    <property type="entry name" value="GTA_TIM-barrel-like"/>
    <property type="match status" value="1"/>
</dbReference>
<evidence type="ECO:0000259" key="1">
    <source>
        <dbReference type="Pfam" id="PF13547"/>
    </source>
</evidence>
<gene>
    <name evidence="4" type="ORF">SAMN02927923_00423</name>
</gene>
<accession>A0A1G5C2M9</accession>
<dbReference type="InterPro" id="IPR032876">
    <property type="entry name" value="J_dom"/>
</dbReference>
<dbReference type="STRING" id="549386.SAMN02927923_00423"/>
<feature type="domain" description="GTA TIM-barrel-like" evidence="1">
    <location>
        <begin position="419"/>
        <end position="720"/>
    </location>
</feature>
<feature type="domain" description="Rcc01698-like C-terminal" evidence="3">
    <location>
        <begin position="1030"/>
        <end position="1128"/>
    </location>
</feature>
<evidence type="ECO:0000259" key="3">
    <source>
        <dbReference type="Pfam" id="PF23666"/>
    </source>
</evidence>
<dbReference type="Pfam" id="PF23666">
    <property type="entry name" value="Rcc01698_C"/>
    <property type="match status" value="1"/>
</dbReference>
<keyword evidence="5" id="KW-1185">Reference proteome</keyword>
<dbReference type="RefSeq" id="WP_091129055.1">
    <property type="nucleotide sequence ID" value="NZ_FMVJ01000002.1"/>
</dbReference>
<dbReference type="SUPFAM" id="SSF51445">
    <property type="entry name" value="(Trans)glycosidases"/>
    <property type="match status" value="1"/>
</dbReference>
<evidence type="ECO:0000313" key="5">
    <source>
        <dbReference type="Proteomes" id="UP000199569"/>
    </source>
</evidence>
<dbReference type="InterPro" id="IPR056490">
    <property type="entry name" value="Rcc01698_C"/>
</dbReference>
<dbReference type="InterPro" id="IPR025195">
    <property type="entry name" value="GTA_TIM_dom"/>
</dbReference>
<dbReference type="Pfam" id="PF13550">
    <property type="entry name" value="Phage-tail_3"/>
    <property type="match status" value="1"/>
</dbReference>
<reference evidence="4 5" key="1">
    <citation type="submission" date="2016-10" db="EMBL/GenBank/DDBJ databases">
        <authorList>
            <person name="de Groot N.N."/>
        </authorList>
    </citation>
    <scope>NUCLEOTIDE SEQUENCE [LARGE SCALE GENOMIC DNA]</scope>
    <source>
        <strain evidence="4 5">CGMCC 1.7666</strain>
    </source>
</reference>
<sequence>MATLVLQTVGSVVGGMVAGPLGAMAGRALGGLAGAAIDNALLGGGDTKHVEGPRLKEIEGLTSTEGAAIPRVYGRARIGGQLIWATRLEEVANTKTERSGSQGGKGMGGPKTSTTTYSYFANLAVGLCEGQIAFVRRVWADGREIDLSTITMRVHRGSETQSADPLIVAKEGSDLAPAYRGLAYVVFERLPLADYGNRVPQFSFEVVRPVDGLNRMIRAVCLIPGASEFGYDTLPVMQVLDLGKTSPENRHQLRNASDAMASLDALEALCPNLKRVSLVVSWFGSDLRAGSCLIEPRVDTKTKTTDGATWSVAGLTRDQAKVVSLVKGAPAYGGTPSDESVIRLIKRLKARGFEVVLYPFVMMDIPAANTLPNPYGGTGQPAYPWRGRITCHPAPGEPDTPDGMSAAASQVGQWFTRSWGYRPFVLHYANLAEKAGGVDGFILGSELIGLTRVRSAPGSYPAVQQLNALAGQVRGILRKSTQIVYAADWTEYGAHVLGGGAEVRFPLDPLFASADIDAVGIDYYPPISDWRDGPGHADLAEGRSIYDVDYLRARLGAGEAFDWYYANAAERMSQTRRPISDRAYGKPWVFRAKDLVSWWTNPHVERYNGVETSRTAWVPKSKPIWLTEIGIPAVDKGPNGPNVFPDPKSSESAYPPFSRGVRDDLVQTRALEAILSRFDPAQQGFSSAYNPESPLYDGRMVDPANVFVWAWDARPFPAFPDFDMVWSDGPNWETGHWITGRIEGAPLDRLIIGILKDFGLSNPGAIQVDGFVDGYVIDKPMSARGALEPLMRMFGIEAAVSGGTIAWKGRGGRGIIALTKDDLVMNEGEPSLKLTRSQETELPQQVEIGYTDGELDYRRAAVASRRLSGSSRREARADCAIITRRAEAQRLADTWLQDLWAGREGAEFELSPRRIEFEPGDVVSLPTDAGPKLHRVVRIADGATRKVSTRAVEPAVFERPGSAIEKPVRRPPAVPGKPQVVILDLPAAIGDPVPLQYMAVAANPWPGAVTIWRSGNGASFTPHRIVDLPAVVGRTKNALPAGPLWRWDARAVLDVEISSGAIASLDDETTLAGGNLFAVGGTDGRWEILAAARSEMIGDRTYRLSRLLRGLAGTEPEAGRPVPEGALIVRLDEAAAPLTVDLADLGQTWRYRVGPSGRDHANPAMAEITATVSREALKPFAPVHVTLQRDAEGMRIAWVRRARRHGDGWEAVDIPLAEDVERYEIDILKAGSVIRTLTSSQAFVHYPPEQELADFGAPQTTLSLRVAQVSAVVGRGFERSVVLPVL</sequence>
<dbReference type="Pfam" id="PF13547">
    <property type="entry name" value="GTA_TIM"/>
    <property type="match status" value="1"/>
</dbReference>
<dbReference type="OrthoDB" id="8445115at2"/>
<dbReference type="EMBL" id="FMVJ01000002">
    <property type="protein sequence ID" value="SCX96631.1"/>
    <property type="molecule type" value="Genomic_DNA"/>
</dbReference>
<dbReference type="Proteomes" id="UP000199569">
    <property type="component" value="Unassembled WGS sequence"/>
</dbReference>
<protein>
    <submittedName>
        <fullName evidence="4">Putative phage tail protein</fullName>
    </submittedName>
</protein>
<dbReference type="InterPro" id="IPR017853">
    <property type="entry name" value="GH"/>
</dbReference>
<proteinExistence type="predicted"/>
<dbReference type="Gene3D" id="3.20.20.80">
    <property type="entry name" value="Glycosidases"/>
    <property type="match status" value="1"/>
</dbReference>
<evidence type="ECO:0000259" key="2">
    <source>
        <dbReference type="Pfam" id="PF13550"/>
    </source>
</evidence>
<organism evidence="4 5">
    <name type="scientific">Microvirga guangxiensis</name>
    <dbReference type="NCBI Taxonomy" id="549386"/>
    <lineage>
        <taxon>Bacteria</taxon>
        <taxon>Pseudomonadati</taxon>
        <taxon>Pseudomonadota</taxon>
        <taxon>Alphaproteobacteria</taxon>
        <taxon>Hyphomicrobiales</taxon>
        <taxon>Methylobacteriaceae</taxon>
        <taxon>Microvirga</taxon>
    </lineage>
</organism>
<evidence type="ECO:0000313" key="4">
    <source>
        <dbReference type="EMBL" id="SCX96631.1"/>
    </source>
</evidence>